<name>A0A7L1ZZZ4_LEILU</name>
<keyword evidence="11 16" id="KW-0472">Membrane</keyword>
<comment type="subcellular location">
    <subcellularLocation>
        <location evidence="1 14">Cell membrane</location>
        <topology evidence="1 14">Single-pass type I membrane protein</topology>
    </subcellularLocation>
</comment>
<proteinExistence type="predicted"/>
<dbReference type="GO" id="GO:0000902">
    <property type="term" value="P:cell morphogenesis"/>
    <property type="evidence" value="ECO:0007669"/>
    <property type="project" value="TreeGrafter"/>
</dbReference>
<feature type="domain" description="Cadherin" evidence="18">
    <location>
        <begin position="515"/>
        <end position="612"/>
    </location>
</feature>
<keyword evidence="2" id="KW-1003">Cell membrane</keyword>
<keyword evidence="8 13" id="KW-0106">Calcium</keyword>
<evidence type="ECO:0000256" key="1">
    <source>
        <dbReference type="ARBA" id="ARBA00004251"/>
    </source>
</evidence>
<dbReference type="PANTHER" id="PTHR24027">
    <property type="entry name" value="CADHERIN-23"/>
    <property type="match status" value="1"/>
</dbReference>
<evidence type="ECO:0000256" key="6">
    <source>
        <dbReference type="ARBA" id="ARBA00022729"/>
    </source>
</evidence>
<feature type="domain" description="Cadherin" evidence="18">
    <location>
        <begin position="271"/>
        <end position="385"/>
    </location>
</feature>
<dbReference type="Gene3D" id="4.10.900.10">
    <property type="entry name" value="TCF3-CBD (Catenin binding domain)"/>
    <property type="match status" value="1"/>
</dbReference>
<dbReference type="PROSITE" id="PS00232">
    <property type="entry name" value="CADHERIN_1"/>
    <property type="match status" value="2"/>
</dbReference>
<dbReference type="FunFam" id="2.60.40.60:FF:000017">
    <property type="entry name" value="Cadherin 24"/>
    <property type="match status" value="1"/>
</dbReference>
<dbReference type="GO" id="GO:0016339">
    <property type="term" value="P:calcium-dependent cell-cell adhesion via plasma membrane cell adhesion molecules"/>
    <property type="evidence" value="ECO:0007669"/>
    <property type="project" value="TreeGrafter"/>
</dbReference>
<comment type="function">
    <text evidence="15">Cadherins are calcium-dependent cell adhesion proteins.</text>
</comment>
<dbReference type="FunFam" id="2.60.40.60:FF:000014">
    <property type="entry name" value="Cadherin 8"/>
    <property type="match status" value="1"/>
</dbReference>
<evidence type="ECO:0000256" key="3">
    <source>
        <dbReference type="ARBA" id="ARBA00022685"/>
    </source>
</evidence>
<dbReference type="FunFam" id="2.60.40.60:FF:000008">
    <property type="entry name" value="Cadherin 24"/>
    <property type="match status" value="1"/>
</dbReference>
<dbReference type="CDD" id="cd11304">
    <property type="entry name" value="Cadherin_repeat"/>
    <property type="match status" value="4"/>
</dbReference>
<dbReference type="GO" id="GO:0005509">
    <property type="term" value="F:calcium ion binding"/>
    <property type="evidence" value="ECO:0007669"/>
    <property type="project" value="UniProtKB-UniRule"/>
</dbReference>
<organism evidence="19 20">
    <name type="scientific">Leiothrix lutea</name>
    <name type="common">Red-billed leiothrix</name>
    <name type="synonym">Sylvia lutea</name>
    <dbReference type="NCBI Taxonomy" id="36275"/>
    <lineage>
        <taxon>Eukaryota</taxon>
        <taxon>Metazoa</taxon>
        <taxon>Chordata</taxon>
        <taxon>Craniata</taxon>
        <taxon>Vertebrata</taxon>
        <taxon>Euteleostomi</taxon>
        <taxon>Archelosauria</taxon>
        <taxon>Archosauria</taxon>
        <taxon>Dinosauria</taxon>
        <taxon>Saurischia</taxon>
        <taxon>Theropoda</taxon>
        <taxon>Coelurosauria</taxon>
        <taxon>Aves</taxon>
        <taxon>Neognathae</taxon>
        <taxon>Neoaves</taxon>
        <taxon>Telluraves</taxon>
        <taxon>Australaves</taxon>
        <taxon>Passeriformes</taxon>
        <taxon>Sylvioidea</taxon>
        <taxon>Leiothrichidae</taxon>
        <taxon>Leiothrix</taxon>
    </lineage>
</organism>
<dbReference type="AlphaFoldDB" id="A0A7L1ZZZ4"/>
<keyword evidence="20" id="KW-1185">Reference proteome</keyword>
<dbReference type="InterPro" id="IPR002126">
    <property type="entry name" value="Cadherin-like_dom"/>
</dbReference>
<dbReference type="Pfam" id="PF01049">
    <property type="entry name" value="CADH_Y-type_LIR"/>
    <property type="match status" value="1"/>
</dbReference>
<dbReference type="PRINTS" id="PR00205">
    <property type="entry name" value="CADHERIN"/>
</dbReference>
<evidence type="ECO:0000256" key="14">
    <source>
        <dbReference type="RuleBase" id="RU003318"/>
    </source>
</evidence>
<keyword evidence="9 14" id="KW-0130">Cell adhesion</keyword>
<evidence type="ECO:0000256" key="10">
    <source>
        <dbReference type="ARBA" id="ARBA00022989"/>
    </source>
</evidence>
<keyword evidence="6 17" id="KW-0732">Signal</keyword>
<dbReference type="InterPro" id="IPR015919">
    <property type="entry name" value="Cadherin-like_sf"/>
</dbReference>
<feature type="domain" description="Cadherin" evidence="18">
    <location>
        <begin position="81"/>
        <end position="161"/>
    </location>
</feature>
<evidence type="ECO:0000256" key="12">
    <source>
        <dbReference type="ARBA" id="ARBA00023180"/>
    </source>
</evidence>
<evidence type="ECO:0000256" key="2">
    <source>
        <dbReference type="ARBA" id="ARBA00022475"/>
    </source>
</evidence>
<dbReference type="InterPro" id="IPR000233">
    <property type="entry name" value="Cadherin_Y-type_LIR"/>
</dbReference>
<dbReference type="InterPro" id="IPR027397">
    <property type="entry name" value="Catenin-bd_sf"/>
</dbReference>
<evidence type="ECO:0000259" key="18">
    <source>
        <dbReference type="PROSITE" id="PS50268"/>
    </source>
</evidence>
<dbReference type="PANTHER" id="PTHR24027:SF85">
    <property type="entry name" value="CADHERIN-11"/>
    <property type="match status" value="1"/>
</dbReference>
<keyword evidence="7" id="KW-0677">Repeat</keyword>
<feature type="chain" id="PRO_5029912517" evidence="17">
    <location>
        <begin position="25"/>
        <end position="799"/>
    </location>
</feature>
<dbReference type="GO" id="GO:0008013">
    <property type="term" value="F:beta-catenin binding"/>
    <property type="evidence" value="ECO:0007669"/>
    <property type="project" value="TreeGrafter"/>
</dbReference>
<evidence type="ECO:0000256" key="15">
    <source>
        <dbReference type="RuleBase" id="RU004357"/>
    </source>
</evidence>
<dbReference type="GO" id="GO:0007043">
    <property type="term" value="P:cell-cell junction assembly"/>
    <property type="evidence" value="ECO:0007669"/>
    <property type="project" value="TreeGrafter"/>
</dbReference>
<keyword evidence="3" id="KW-0165">Cleavage on pair of basic residues</keyword>
<feature type="transmembrane region" description="Helical" evidence="16">
    <location>
        <begin position="622"/>
        <end position="643"/>
    </location>
</feature>
<feature type="non-terminal residue" evidence="19">
    <location>
        <position position="799"/>
    </location>
</feature>
<protein>
    <submittedName>
        <fullName evidence="19">CAD11 protein</fullName>
    </submittedName>
</protein>
<dbReference type="Gene3D" id="2.60.40.60">
    <property type="entry name" value="Cadherins"/>
    <property type="match status" value="5"/>
</dbReference>
<dbReference type="GO" id="GO:0045296">
    <property type="term" value="F:cadherin binding"/>
    <property type="evidence" value="ECO:0007669"/>
    <property type="project" value="TreeGrafter"/>
</dbReference>
<evidence type="ECO:0000256" key="5">
    <source>
        <dbReference type="ARBA" id="ARBA00022723"/>
    </source>
</evidence>
<feature type="domain" description="Cadherin" evidence="18">
    <location>
        <begin position="162"/>
        <end position="270"/>
    </location>
</feature>
<dbReference type="Pfam" id="PF00028">
    <property type="entry name" value="Cadherin"/>
    <property type="match status" value="4"/>
</dbReference>
<keyword evidence="5" id="KW-0479">Metal-binding</keyword>
<dbReference type="SMART" id="SM00112">
    <property type="entry name" value="CA"/>
    <property type="match status" value="5"/>
</dbReference>
<dbReference type="GO" id="GO:0044331">
    <property type="term" value="P:cell-cell adhesion mediated by cadherin"/>
    <property type="evidence" value="ECO:0007669"/>
    <property type="project" value="TreeGrafter"/>
</dbReference>
<evidence type="ECO:0000256" key="7">
    <source>
        <dbReference type="ARBA" id="ARBA00022737"/>
    </source>
</evidence>
<evidence type="ECO:0000256" key="4">
    <source>
        <dbReference type="ARBA" id="ARBA00022692"/>
    </source>
</evidence>
<dbReference type="SUPFAM" id="SSF49313">
    <property type="entry name" value="Cadherin-like"/>
    <property type="match status" value="5"/>
</dbReference>
<evidence type="ECO:0000256" key="16">
    <source>
        <dbReference type="SAM" id="Phobius"/>
    </source>
</evidence>
<keyword evidence="10 16" id="KW-1133">Transmembrane helix</keyword>
<dbReference type="FunFam" id="4.10.900.10:FF:000001">
    <property type="entry name" value="Cadherin 2"/>
    <property type="match status" value="1"/>
</dbReference>
<dbReference type="GO" id="GO:0005912">
    <property type="term" value="C:adherens junction"/>
    <property type="evidence" value="ECO:0007669"/>
    <property type="project" value="TreeGrafter"/>
</dbReference>
<accession>A0A7L1ZZZ4</accession>
<dbReference type="GO" id="GO:0016342">
    <property type="term" value="C:catenin complex"/>
    <property type="evidence" value="ECO:0007669"/>
    <property type="project" value="TreeGrafter"/>
</dbReference>
<evidence type="ECO:0000256" key="9">
    <source>
        <dbReference type="ARBA" id="ARBA00022889"/>
    </source>
</evidence>
<evidence type="ECO:0000313" key="19">
    <source>
        <dbReference type="EMBL" id="NXP38949.1"/>
    </source>
</evidence>
<dbReference type="InterPro" id="IPR020894">
    <property type="entry name" value="Cadherin_CS"/>
</dbReference>
<dbReference type="Proteomes" id="UP000524007">
    <property type="component" value="Unassembled WGS sequence"/>
</dbReference>
<reference evidence="19 20" key="1">
    <citation type="submission" date="2019-09" db="EMBL/GenBank/DDBJ databases">
        <title>Bird 10,000 Genomes (B10K) Project - Family phase.</title>
        <authorList>
            <person name="Zhang G."/>
        </authorList>
    </citation>
    <scope>NUCLEOTIDE SEQUENCE [LARGE SCALE GENOMIC DNA]</scope>
    <source>
        <strain evidence="19">B10K-DU-002-43</strain>
        <tissue evidence="19">Muscle</tissue>
    </source>
</reference>
<dbReference type="InterPro" id="IPR039808">
    <property type="entry name" value="Cadherin"/>
</dbReference>
<dbReference type="EMBL" id="VXBY01002313">
    <property type="protein sequence ID" value="NXP38949.1"/>
    <property type="molecule type" value="Genomic_DNA"/>
</dbReference>
<dbReference type="FunFam" id="2.60.40.60:FF:000012">
    <property type="entry name" value="Cadherin 24"/>
    <property type="match status" value="1"/>
</dbReference>
<evidence type="ECO:0000313" key="20">
    <source>
        <dbReference type="Proteomes" id="UP000524007"/>
    </source>
</evidence>
<feature type="domain" description="Cadherin" evidence="18">
    <location>
        <begin position="386"/>
        <end position="490"/>
    </location>
</feature>
<keyword evidence="12" id="KW-0325">Glycoprotein</keyword>
<evidence type="ECO:0000256" key="11">
    <source>
        <dbReference type="ARBA" id="ARBA00023136"/>
    </source>
</evidence>
<evidence type="ECO:0000256" key="8">
    <source>
        <dbReference type="ARBA" id="ARBA00022837"/>
    </source>
</evidence>
<feature type="non-terminal residue" evidence="19">
    <location>
        <position position="1"/>
    </location>
</feature>
<dbReference type="GO" id="GO:0034332">
    <property type="term" value="P:adherens junction organization"/>
    <property type="evidence" value="ECO:0007669"/>
    <property type="project" value="TreeGrafter"/>
</dbReference>
<feature type="signal peptide" evidence="17">
    <location>
        <begin position="1"/>
        <end position="24"/>
    </location>
</feature>
<dbReference type="FunFam" id="2.60.40.60:FF:000009">
    <property type="entry name" value="Cadherin 24"/>
    <property type="match status" value="1"/>
</dbReference>
<gene>
    <name evidence="19" type="primary">Cdh11</name>
    <name evidence="19" type="ORF">LEILUT_R01835</name>
</gene>
<dbReference type="GO" id="GO:0007156">
    <property type="term" value="P:homophilic cell adhesion via plasma membrane adhesion molecules"/>
    <property type="evidence" value="ECO:0007669"/>
    <property type="project" value="InterPro"/>
</dbReference>
<dbReference type="GO" id="GO:0016477">
    <property type="term" value="P:cell migration"/>
    <property type="evidence" value="ECO:0007669"/>
    <property type="project" value="TreeGrafter"/>
</dbReference>
<evidence type="ECO:0000256" key="13">
    <source>
        <dbReference type="PROSITE-ProRule" id="PRU00043"/>
    </source>
</evidence>
<dbReference type="PROSITE" id="PS50268">
    <property type="entry name" value="CADHERIN_2"/>
    <property type="match status" value="5"/>
</dbReference>
<comment type="caution">
    <text evidence="19">The sequence shown here is derived from an EMBL/GenBank/DDBJ whole genome shotgun (WGS) entry which is preliminary data.</text>
</comment>
<sequence length="799" mass="88055">PKMKEDHCLHAALLCLGVLCCSQALSTERLNHSRPSLHGHRDKGKEGQVLHRSKRGWVWNQFFVIEEYTGPDPVLVGRLHSDIDSGDGNIKYILSGEGAGIIFVIDDKSGNIHATKTLDREERAQYTLTAQAVDRNTNRPLEPPSEFIVKVQDINDNPPEFLHENYHANVPERSNVGTSVIQVTASDADDPTYGNSAKLVYSILEGQPYFSVEAQTGIIRTALPNMDREAKEEYHVVIQAKDMGGHMGGLSGTTKVTITLTDVNDNPPKFPQSVYQMSVSEAAVPGEEVGRVKAKDPDIGENGLVAYSIIDGDGMDMFEITTDYETQEGVVKLKKTLDYETKKSYSLKVEAANVHIDPKFISNGPFKDTVTVKIAVEDADEPPVFLKPSYIFEVQENAASGTVVGKVHAKDPDAANSAIRYSIDRHTDLERYFVINAEDGNIKTIKALDREEMAWHNISVFAVEVHKQHQEAKVPIAIKVVDVNDNAPKFAAAYEAFVEGAVCLQSAFLLQQFITISADDKDDSANGPRFIFSLPPEIIHNPNFTLRDNRDNTASVLVRREGFSRQKQDLYLLPIVISDGGVPPLSSTNTLTIRVCGCDSGGSLLSCTAEAYVLNAGLSTGALIAILACIVILLVIVVLFVTLKRQKKEPLIVFEEEDVRENIITYDDEGGGEEDTEAFDIATLQNPDGINGFMPRKDIKPEYQYLPRPGLRPAPNSVDVDDFINTRIQEADNDPTAPPYDSIQIYGYEGRGSVAGSLSSLESATTDSDLDYDYLQNWGPRFKKLADLYGSKDTFDDDS</sequence>
<keyword evidence="4 14" id="KW-0812">Transmembrane</keyword>
<evidence type="ECO:0000256" key="17">
    <source>
        <dbReference type="SAM" id="SignalP"/>
    </source>
</evidence>